<evidence type="ECO:0000256" key="1">
    <source>
        <dbReference type="SAM" id="MobiDB-lite"/>
    </source>
</evidence>
<evidence type="ECO:0000313" key="2">
    <source>
        <dbReference type="EMBL" id="KAA6330947.1"/>
    </source>
</evidence>
<organism evidence="2">
    <name type="scientific">termite gut metagenome</name>
    <dbReference type="NCBI Taxonomy" id="433724"/>
    <lineage>
        <taxon>unclassified sequences</taxon>
        <taxon>metagenomes</taxon>
        <taxon>organismal metagenomes</taxon>
    </lineage>
</organism>
<protein>
    <submittedName>
        <fullName evidence="2">Uncharacterized protein</fullName>
    </submittedName>
</protein>
<feature type="region of interest" description="Disordered" evidence="1">
    <location>
        <begin position="299"/>
        <end position="322"/>
    </location>
</feature>
<comment type="caution">
    <text evidence="2">The sequence shown here is derived from an EMBL/GenBank/DDBJ whole genome shotgun (WGS) entry which is preliminary data.</text>
</comment>
<proteinExistence type="predicted"/>
<reference evidence="2" key="1">
    <citation type="submission" date="2019-03" db="EMBL/GenBank/DDBJ databases">
        <title>Single cell metagenomics reveals metabolic interactions within the superorganism composed of flagellate Streblomastix strix and complex community of Bacteroidetes bacteria on its surface.</title>
        <authorList>
            <person name="Treitli S.C."/>
            <person name="Kolisko M."/>
            <person name="Husnik F."/>
            <person name="Keeling P."/>
            <person name="Hampl V."/>
        </authorList>
    </citation>
    <scope>NUCLEOTIDE SEQUENCE</scope>
    <source>
        <strain evidence="2">STM</strain>
    </source>
</reference>
<dbReference type="InterPro" id="IPR018330">
    <property type="entry name" value="RecT_fam"/>
</dbReference>
<dbReference type="EMBL" id="SNRY01001436">
    <property type="protein sequence ID" value="KAA6330947.1"/>
    <property type="molecule type" value="Genomic_DNA"/>
</dbReference>
<dbReference type="GO" id="GO:0006259">
    <property type="term" value="P:DNA metabolic process"/>
    <property type="evidence" value="ECO:0007669"/>
    <property type="project" value="InterPro"/>
</dbReference>
<sequence length="322" mass="36552">MENTTLYFRHYLNALHPAKIAEDERIRLKFVQLFDNIHGTQNGFHVWQKEAFNFSKLLAETPTLQKCSKLSLYGCFLDMAVNGLSLDPTGKPHCYLIPRKAKVKLSDGKEGWEDRASLSVTGYGELVMRMRAGQIKYVDNPVIVYEEDVFNVSLINGKKNITYSAASPRKTTNVKAAFSRIVRNDGSEDYQWLMEGDIERLKKYSEKANSYYDKEQKKKIIGDANALYVSNKGQIDPGFLENKMIKHAFDAYPKVRIRSFTQLETMEEEPPVVDYGIVTEAQQTPEPLPLNTQQNPPSFIPPTTPPSTVTVATSEEDNYAGF</sequence>
<dbReference type="Pfam" id="PF03837">
    <property type="entry name" value="RecT"/>
    <property type="match status" value="1"/>
</dbReference>
<dbReference type="AlphaFoldDB" id="A0A5J4RA48"/>
<dbReference type="GO" id="GO:0003677">
    <property type="term" value="F:DNA binding"/>
    <property type="evidence" value="ECO:0007669"/>
    <property type="project" value="InterPro"/>
</dbReference>
<name>A0A5J4RA48_9ZZZZ</name>
<gene>
    <name evidence="2" type="ORF">EZS27_020395</name>
</gene>
<accession>A0A5J4RA48</accession>